<accession>A0A4Q1HNP0</accession>
<feature type="chain" id="PRO_5020484800" evidence="5">
    <location>
        <begin position="28"/>
        <end position="394"/>
    </location>
</feature>
<name>A0A4Q1HNP0_9BURK</name>
<dbReference type="EMBL" id="PYAL01000001">
    <property type="protein sequence ID" value="RXN92644.1"/>
    <property type="molecule type" value="Genomic_DNA"/>
</dbReference>
<keyword evidence="2" id="KW-0813">Transport</keyword>
<dbReference type="Pfam" id="PF13458">
    <property type="entry name" value="Peripla_BP_6"/>
    <property type="match status" value="1"/>
</dbReference>
<dbReference type="PRINTS" id="PR00337">
    <property type="entry name" value="LEUILEVALBP"/>
</dbReference>
<evidence type="ECO:0000313" key="7">
    <source>
        <dbReference type="EMBL" id="RXN92644.1"/>
    </source>
</evidence>
<feature type="domain" description="Leucine-binding protein" evidence="6">
    <location>
        <begin position="30"/>
        <end position="359"/>
    </location>
</feature>
<reference evidence="7 8" key="1">
    <citation type="journal article" date="2017" name="Int. J. Syst. Evol. Microbiol.">
        <title>Achromobacter aloeverae sp. nov., isolated from the root of Aloe vera (L.) Burm.f.</title>
        <authorList>
            <person name="Kuncharoen N."/>
            <person name="Muramatsu Y."/>
            <person name="Shibata C."/>
            <person name="Kamakura Y."/>
            <person name="Nakagawa Y."/>
            <person name="Tanasupawat S."/>
        </authorList>
    </citation>
    <scope>NUCLEOTIDE SEQUENCE [LARGE SCALE GENOMIC DNA]</scope>
    <source>
        <strain evidence="7 8">AVA-1</strain>
    </source>
</reference>
<dbReference type="InterPro" id="IPR028082">
    <property type="entry name" value="Peripla_BP_I"/>
</dbReference>
<evidence type="ECO:0000313" key="8">
    <source>
        <dbReference type="Proteomes" id="UP000290849"/>
    </source>
</evidence>
<dbReference type="InterPro" id="IPR000709">
    <property type="entry name" value="Leu_Ile_Val-bd"/>
</dbReference>
<dbReference type="PANTHER" id="PTHR30483:SF6">
    <property type="entry name" value="PERIPLASMIC BINDING PROTEIN OF ABC TRANSPORTER FOR NATURAL AMINO ACIDS"/>
    <property type="match status" value="1"/>
</dbReference>
<evidence type="ECO:0000259" key="6">
    <source>
        <dbReference type="Pfam" id="PF13458"/>
    </source>
</evidence>
<dbReference type="CDD" id="cd19979">
    <property type="entry name" value="PBP1_ABC_ligand_binding-like"/>
    <property type="match status" value="1"/>
</dbReference>
<sequence>MSRLSRRTFVRTCLALACAGLGHAAQAAEPIKIGLITALSGQSALAGESITRGMQVAIDEINAQGGLLGGRKLELVRRDDEANPAKGVTAARELIYKEKVAVIFGGLDTPVSMAIVPLVNQAKMPFMGPWAAGTPITKNGANPNYVFRVSAVDEQVDAGMVDYAQKTFKSARFGLIMVNNPWGESNQKGIVAALAAKGMQPAGAEKFDDTAVDVVPQLTRLKDAGADTLLLVGNVGPSAQVVKSLDRMGWKVPVVSHWGPAGGRFTELAGPNARTVHFVQTYSFFGKQSPVGDKVIASMKAKYPDVKGPENITPAVGVANAYDAMHLTALAIAKAGSTDGDAIRQGYEQIDRYDGLIKSYRHPYTPTQHDALGAQDYIWAQFIDNRILPVGMVN</sequence>
<dbReference type="Gene3D" id="3.40.50.2300">
    <property type="match status" value="2"/>
</dbReference>
<dbReference type="InterPro" id="IPR028081">
    <property type="entry name" value="Leu-bd"/>
</dbReference>
<gene>
    <name evidence="7" type="ORF">C7R54_02485</name>
</gene>
<dbReference type="SUPFAM" id="SSF53822">
    <property type="entry name" value="Periplasmic binding protein-like I"/>
    <property type="match status" value="1"/>
</dbReference>
<evidence type="ECO:0000256" key="4">
    <source>
        <dbReference type="ARBA" id="ARBA00022970"/>
    </source>
</evidence>
<dbReference type="PANTHER" id="PTHR30483">
    <property type="entry name" value="LEUCINE-SPECIFIC-BINDING PROTEIN"/>
    <property type="match status" value="1"/>
</dbReference>
<proteinExistence type="inferred from homology"/>
<keyword evidence="4" id="KW-0029">Amino-acid transport</keyword>
<evidence type="ECO:0000256" key="1">
    <source>
        <dbReference type="ARBA" id="ARBA00010062"/>
    </source>
</evidence>
<dbReference type="Proteomes" id="UP000290849">
    <property type="component" value="Unassembled WGS sequence"/>
</dbReference>
<evidence type="ECO:0000256" key="2">
    <source>
        <dbReference type="ARBA" id="ARBA00022448"/>
    </source>
</evidence>
<dbReference type="InterPro" id="IPR006311">
    <property type="entry name" value="TAT_signal"/>
</dbReference>
<keyword evidence="3 5" id="KW-0732">Signal</keyword>
<comment type="caution">
    <text evidence="7">The sequence shown here is derived from an EMBL/GenBank/DDBJ whole genome shotgun (WGS) entry which is preliminary data.</text>
</comment>
<comment type="similarity">
    <text evidence="1">Belongs to the leucine-binding protein family.</text>
</comment>
<organism evidence="7 8">
    <name type="scientific">Achromobacter aloeverae</name>
    <dbReference type="NCBI Taxonomy" id="1750518"/>
    <lineage>
        <taxon>Bacteria</taxon>
        <taxon>Pseudomonadati</taxon>
        <taxon>Pseudomonadota</taxon>
        <taxon>Betaproteobacteria</taxon>
        <taxon>Burkholderiales</taxon>
        <taxon>Alcaligenaceae</taxon>
        <taxon>Achromobacter</taxon>
    </lineage>
</organism>
<dbReference type="PROSITE" id="PS51318">
    <property type="entry name" value="TAT"/>
    <property type="match status" value="1"/>
</dbReference>
<dbReference type="InterPro" id="IPR051010">
    <property type="entry name" value="BCAA_transport"/>
</dbReference>
<protein>
    <submittedName>
        <fullName evidence="7">Ethanolamine utilization protein EutN</fullName>
    </submittedName>
</protein>
<dbReference type="GO" id="GO:0006865">
    <property type="term" value="P:amino acid transport"/>
    <property type="evidence" value="ECO:0007669"/>
    <property type="project" value="UniProtKB-KW"/>
</dbReference>
<dbReference type="RefSeq" id="WP_129148605.1">
    <property type="nucleotide sequence ID" value="NZ_JBHSDO010000006.1"/>
</dbReference>
<evidence type="ECO:0000256" key="3">
    <source>
        <dbReference type="ARBA" id="ARBA00022729"/>
    </source>
</evidence>
<keyword evidence="8" id="KW-1185">Reference proteome</keyword>
<feature type="signal peptide" evidence="5">
    <location>
        <begin position="1"/>
        <end position="27"/>
    </location>
</feature>
<dbReference type="OrthoDB" id="9794826at2"/>
<dbReference type="AlphaFoldDB" id="A0A4Q1HNP0"/>
<evidence type="ECO:0000256" key="5">
    <source>
        <dbReference type="SAM" id="SignalP"/>
    </source>
</evidence>